<sequence>MTQARAPVVALLLSGLLAGAALAANPPATSTAPATERKRELADSFFGKAEACWDKRDLACALENVRKALITDPDMLLAQVLLGRVLLAGGNAAGAEAAVERAFKLGIDPGELAPTLAEAQLLQGKHRALLTDARLDPARYAAGVQRHLSLIRARAHLEMGASDAGLALLEPLRKAEPESPELALAELPLRLQLGQLPQAMALADLALKREPQSAEARFARALVLQARQDPKAAEAFDQVLAVEPGHLEARLVRLQMHAAQGEWDAVRASLKLIPAAKAADPRVLYFHAQDAAQRGDSKALTTHLRKIAEQIDAQPEALLRYRPQMLLLTGLAHFGLGELDAAKRAFEIYRDSRGGSGEATHLLAQLYLNQKQTDAGIAALEAHLRSRPTDAKTLGLLGQARLAAGQPQQAATLMREALSGQDRPEFQAVLAQSLLRMGQSAEALKALQAAVRKEPARIEFGLQLAEALLDTNDPKGAQAPLAELARRFPADARVPMLLGRQRLMLRDLAGAQQAFEAALKLQPSLTAAKIMLARVEVDQARPDAAVARLTAMLKADESAVDVCLELAAIDDARGRLKEALGWLERAMAKAVARDQRPFAAKVELLMRRGQPVEARAAAKELLARAPDDFDALVLAARAALAGNDAAAARPWLAAAAKQVGQDATSQWLVARLQVNARDYQAASDLLDKALQSQPGSIALQSLKVETDLRLGRLDAAEQRARQVAKDRPNDAQAQSLLGQVGVVKGDATLALDALRKAHATAPSSESLLRLYAAQLNPTRDPGPQLAMLEQWLAKRPDDAVVRNALAESLVMFNRLPQARDHYERLLKQTGSNAVRNNLAEVLLRLKDPRALALANEAVSLEPTNPNVLDTAGWAHAEAGQLDRALALLRDARLRQPGAAAIRYHLAAVLARKNKRDEALVELRAALASPEGFADRAAAEALLNSLQGR</sequence>
<dbReference type="Gene3D" id="1.25.40.10">
    <property type="entry name" value="Tetratricopeptide repeat domain"/>
    <property type="match status" value="5"/>
</dbReference>
<feature type="repeat" description="TPR" evidence="1">
    <location>
        <begin position="492"/>
        <end position="525"/>
    </location>
</feature>
<dbReference type="SUPFAM" id="SSF48452">
    <property type="entry name" value="TPR-like"/>
    <property type="match status" value="5"/>
</dbReference>
<dbReference type="PROSITE" id="PS50005">
    <property type="entry name" value="TPR"/>
    <property type="match status" value="1"/>
</dbReference>
<protein>
    <submittedName>
        <fullName evidence="3">XrtA/PEP-CTERM system TPR-repeat protein PrsT</fullName>
    </submittedName>
</protein>
<dbReference type="SMART" id="SM00028">
    <property type="entry name" value="TPR"/>
    <property type="match status" value="11"/>
</dbReference>
<dbReference type="Pfam" id="PF13432">
    <property type="entry name" value="TPR_16"/>
    <property type="match status" value="5"/>
</dbReference>
<dbReference type="InterPro" id="IPR014266">
    <property type="entry name" value="PEP-CTERM_TPR_PrsT"/>
</dbReference>
<evidence type="ECO:0000313" key="4">
    <source>
        <dbReference type="Proteomes" id="UP001495147"/>
    </source>
</evidence>
<feature type="chain" id="PRO_5045256007" evidence="2">
    <location>
        <begin position="24"/>
        <end position="948"/>
    </location>
</feature>
<dbReference type="PANTHER" id="PTHR12558:SF13">
    <property type="entry name" value="CELL DIVISION CYCLE PROTEIN 27 HOMOLOG"/>
    <property type="match status" value="1"/>
</dbReference>
<reference evidence="3 4" key="1">
    <citation type="submission" date="2024-05" db="EMBL/GenBank/DDBJ databases">
        <title>Roseateles sp. DJS-2-20 16S ribosomal RNA gene Genome sequencing and assembly.</title>
        <authorList>
            <person name="Woo H."/>
        </authorList>
    </citation>
    <scope>NUCLEOTIDE SEQUENCE [LARGE SCALE GENOMIC DNA]</scope>
    <source>
        <strain evidence="3 4">DJS-2-20</strain>
    </source>
</reference>
<proteinExistence type="predicted"/>
<keyword evidence="4" id="KW-1185">Reference proteome</keyword>
<dbReference type="NCBIfam" id="TIGR02917">
    <property type="entry name" value="PEP_TPR_lipo"/>
    <property type="match status" value="1"/>
</dbReference>
<organism evidence="3 4">
    <name type="scientific">Roseateles paludis</name>
    <dbReference type="NCBI Taxonomy" id="3145238"/>
    <lineage>
        <taxon>Bacteria</taxon>
        <taxon>Pseudomonadati</taxon>
        <taxon>Pseudomonadota</taxon>
        <taxon>Betaproteobacteria</taxon>
        <taxon>Burkholderiales</taxon>
        <taxon>Sphaerotilaceae</taxon>
        <taxon>Roseateles</taxon>
    </lineage>
</organism>
<comment type="caution">
    <text evidence="3">The sequence shown here is derived from an EMBL/GenBank/DDBJ whole genome shotgun (WGS) entry which is preliminary data.</text>
</comment>
<dbReference type="InterPro" id="IPR019734">
    <property type="entry name" value="TPR_rpt"/>
</dbReference>
<gene>
    <name evidence="3" type="primary">prsT</name>
    <name evidence="3" type="ORF">ABDJ85_04400</name>
</gene>
<evidence type="ECO:0000313" key="3">
    <source>
        <dbReference type="EMBL" id="MEO3690697.1"/>
    </source>
</evidence>
<name>A0ABV0FZP7_9BURK</name>
<keyword evidence="2" id="KW-0732">Signal</keyword>
<dbReference type="RefSeq" id="WP_347703520.1">
    <property type="nucleotide sequence ID" value="NZ_JBDPZD010000001.1"/>
</dbReference>
<keyword evidence="1" id="KW-0802">TPR repeat</keyword>
<dbReference type="Pfam" id="PF14559">
    <property type="entry name" value="TPR_19"/>
    <property type="match status" value="2"/>
</dbReference>
<dbReference type="PANTHER" id="PTHR12558">
    <property type="entry name" value="CELL DIVISION CYCLE 16,23,27"/>
    <property type="match status" value="1"/>
</dbReference>
<dbReference type="EMBL" id="JBDPZD010000001">
    <property type="protein sequence ID" value="MEO3690697.1"/>
    <property type="molecule type" value="Genomic_DNA"/>
</dbReference>
<accession>A0ABV0FZP7</accession>
<evidence type="ECO:0000256" key="1">
    <source>
        <dbReference type="PROSITE-ProRule" id="PRU00339"/>
    </source>
</evidence>
<evidence type="ECO:0000256" key="2">
    <source>
        <dbReference type="SAM" id="SignalP"/>
    </source>
</evidence>
<dbReference type="Proteomes" id="UP001495147">
    <property type="component" value="Unassembled WGS sequence"/>
</dbReference>
<feature type="signal peptide" evidence="2">
    <location>
        <begin position="1"/>
        <end position="23"/>
    </location>
</feature>
<dbReference type="InterPro" id="IPR011990">
    <property type="entry name" value="TPR-like_helical_dom_sf"/>
</dbReference>